<dbReference type="InterPro" id="IPR016181">
    <property type="entry name" value="Acyl_CoA_acyltransferase"/>
</dbReference>
<dbReference type="AlphaFoldDB" id="A0A517MGQ7"/>
<proteinExistence type="predicted"/>
<dbReference type="OrthoDB" id="241885at2"/>
<evidence type="ECO:0000259" key="1">
    <source>
        <dbReference type="PROSITE" id="PS51186"/>
    </source>
</evidence>
<accession>A0A517MGQ7</accession>
<evidence type="ECO:0000313" key="2">
    <source>
        <dbReference type="EMBL" id="QDS94070.1"/>
    </source>
</evidence>
<dbReference type="GO" id="GO:0016747">
    <property type="term" value="F:acyltransferase activity, transferring groups other than amino-acyl groups"/>
    <property type="evidence" value="ECO:0007669"/>
    <property type="project" value="InterPro"/>
</dbReference>
<dbReference type="KEGG" id="rml:FF011L_28480"/>
<dbReference type="RefSeq" id="WP_145352116.1">
    <property type="nucleotide sequence ID" value="NZ_CP036262.1"/>
</dbReference>
<keyword evidence="3" id="KW-1185">Reference proteome</keyword>
<sequence length="312" mass="34420">MTKLRRFLNTDIPALVQIWNEHFQSLGLWSPLDPSTFHAAILNRTFFDPRQLIVATVDDRPVGWTHWLPVPDKPELAVVPVVCVLPDSLKHSATEIGLALLNHLEKQIQETGCSRIIGGSGPTDGSGYCGVPPLGPGIGIADADRATSGWFMQLGYSPRRRLAQYEVQLARFRPPIDRTLVQLRRSTTITKQRIIRADARHAAALSHVDQERYITTDRGGDVAAWADFYLSDPEAMVFPVSHAILGACKSVDPEDHGAAVRYTIASGLQQLSNSGVTQVTAVTSDQHPHRTVLLRGLRFELTTEGTLFSKTF</sequence>
<organism evidence="2 3">
    <name type="scientific">Roseimaritima multifibrata</name>
    <dbReference type="NCBI Taxonomy" id="1930274"/>
    <lineage>
        <taxon>Bacteria</taxon>
        <taxon>Pseudomonadati</taxon>
        <taxon>Planctomycetota</taxon>
        <taxon>Planctomycetia</taxon>
        <taxon>Pirellulales</taxon>
        <taxon>Pirellulaceae</taxon>
        <taxon>Roseimaritima</taxon>
    </lineage>
</organism>
<evidence type="ECO:0000313" key="3">
    <source>
        <dbReference type="Proteomes" id="UP000320672"/>
    </source>
</evidence>
<name>A0A517MGQ7_9BACT</name>
<dbReference type="Gene3D" id="3.40.630.30">
    <property type="match status" value="1"/>
</dbReference>
<reference evidence="2 3" key="1">
    <citation type="submission" date="2019-02" db="EMBL/GenBank/DDBJ databases">
        <title>Deep-cultivation of Planctomycetes and their phenomic and genomic characterization uncovers novel biology.</title>
        <authorList>
            <person name="Wiegand S."/>
            <person name="Jogler M."/>
            <person name="Boedeker C."/>
            <person name="Pinto D."/>
            <person name="Vollmers J."/>
            <person name="Rivas-Marin E."/>
            <person name="Kohn T."/>
            <person name="Peeters S.H."/>
            <person name="Heuer A."/>
            <person name="Rast P."/>
            <person name="Oberbeckmann S."/>
            <person name="Bunk B."/>
            <person name="Jeske O."/>
            <person name="Meyerdierks A."/>
            <person name="Storesund J.E."/>
            <person name="Kallscheuer N."/>
            <person name="Luecker S."/>
            <person name="Lage O.M."/>
            <person name="Pohl T."/>
            <person name="Merkel B.J."/>
            <person name="Hornburger P."/>
            <person name="Mueller R.-W."/>
            <person name="Bruemmer F."/>
            <person name="Labrenz M."/>
            <person name="Spormann A.M."/>
            <person name="Op den Camp H."/>
            <person name="Overmann J."/>
            <person name="Amann R."/>
            <person name="Jetten M.S.M."/>
            <person name="Mascher T."/>
            <person name="Medema M.H."/>
            <person name="Devos D.P."/>
            <person name="Kaster A.-K."/>
            <person name="Ovreas L."/>
            <person name="Rohde M."/>
            <person name="Galperin M.Y."/>
            <person name="Jogler C."/>
        </authorList>
    </citation>
    <scope>NUCLEOTIDE SEQUENCE [LARGE SCALE GENOMIC DNA]</scope>
    <source>
        <strain evidence="2 3">FF011L</strain>
    </source>
</reference>
<dbReference type="CDD" id="cd04301">
    <property type="entry name" value="NAT_SF"/>
    <property type="match status" value="1"/>
</dbReference>
<dbReference type="InterPro" id="IPR000182">
    <property type="entry name" value="GNAT_dom"/>
</dbReference>
<feature type="domain" description="N-acetyltransferase" evidence="1">
    <location>
        <begin position="2"/>
        <end position="174"/>
    </location>
</feature>
<gene>
    <name evidence="2" type="ORF">FF011L_28480</name>
</gene>
<dbReference type="SUPFAM" id="SSF55729">
    <property type="entry name" value="Acyl-CoA N-acyltransferases (Nat)"/>
    <property type="match status" value="1"/>
</dbReference>
<protein>
    <recommendedName>
        <fullName evidence="1">N-acetyltransferase domain-containing protein</fullName>
    </recommendedName>
</protein>
<dbReference type="Proteomes" id="UP000320672">
    <property type="component" value="Chromosome"/>
</dbReference>
<dbReference type="EMBL" id="CP036262">
    <property type="protein sequence ID" value="QDS94070.1"/>
    <property type="molecule type" value="Genomic_DNA"/>
</dbReference>
<dbReference type="PROSITE" id="PS51186">
    <property type="entry name" value="GNAT"/>
    <property type="match status" value="1"/>
</dbReference>